<evidence type="ECO:0000256" key="2">
    <source>
        <dbReference type="ARBA" id="ARBA00022490"/>
    </source>
</evidence>
<dbReference type="NCBIfam" id="TIGR01280">
    <property type="entry name" value="xseB"/>
    <property type="match status" value="1"/>
</dbReference>
<sequence>MTKKEEAISFEEAMEQLEQVVDKLEQGDVPLEQAIEMFQQGMDLSKQCHVKLEHIEKQMDQILHEDGELEELDLSGEDQE</sequence>
<comment type="catalytic activity">
    <reaction evidence="6">
        <text>Exonucleolytic cleavage in either 5'- to 3'- or 3'- to 5'-direction to yield nucleoside 5'-phosphates.</text>
        <dbReference type="EC" id="3.1.11.6"/>
    </reaction>
</comment>
<keyword evidence="8" id="KW-1185">Reference proteome</keyword>
<dbReference type="Pfam" id="PF02609">
    <property type="entry name" value="Exonuc_VII_S"/>
    <property type="match status" value="1"/>
</dbReference>
<evidence type="ECO:0000256" key="6">
    <source>
        <dbReference type="HAMAP-Rule" id="MF_00337"/>
    </source>
</evidence>
<dbReference type="Gene3D" id="1.10.287.1040">
    <property type="entry name" value="Exonuclease VII, small subunit"/>
    <property type="match status" value="1"/>
</dbReference>
<protein>
    <recommendedName>
        <fullName evidence="6">Exodeoxyribonuclease 7 small subunit</fullName>
        <ecNumber evidence="6">3.1.11.6</ecNumber>
    </recommendedName>
    <alternativeName>
        <fullName evidence="6">Exodeoxyribonuclease VII small subunit</fullName>
        <shortName evidence="6">Exonuclease VII small subunit</shortName>
    </alternativeName>
</protein>
<reference evidence="7 8" key="1">
    <citation type="submission" date="2023-07" db="EMBL/GenBank/DDBJ databases">
        <title>Genomic Encyclopedia of Type Strains, Phase IV (KMG-IV): sequencing the most valuable type-strain genomes for metagenomic binning, comparative biology and taxonomic classification.</title>
        <authorList>
            <person name="Goeker M."/>
        </authorList>
    </citation>
    <scope>NUCLEOTIDE SEQUENCE [LARGE SCALE GENOMIC DNA]</scope>
    <source>
        <strain evidence="7 8">DSM 19154</strain>
    </source>
</reference>
<organism evidence="7 8">
    <name type="scientific">Alkalicoccobacillus murimartini</name>
    <dbReference type="NCBI Taxonomy" id="171685"/>
    <lineage>
        <taxon>Bacteria</taxon>
        <taxon>Bacillati</taxon>
        <taxon>Bacillota</taxon>
        <taxon>Bacilli</taxon>
        <taxon>Bacillales</taxon>
        <taxon>Bacillaceae</taxon>
        <taxon>Alkalicoccobacillus</taxon>
    </lineage>
</organism>
<dbReference type="InterPro" id="IPR003761">
    <property type="entry name" value="Exonuc_VII_S"/>
</dbReference>
<comment type="subcellular location">
    <subcellularLocation>
        <location evidence="6">Cytoplasm</location>
    </subcellularLocation>
</comment>
<dbReference type="PIRSF" id="PIRSF006488">
    <property type="entry name" value="Exonuc_VII_S"/>
    <property type="match status" value="1"/>
</dbReference>
<dbReference type="Proteomes" id="UP001225034">
    <property type="component" value="Unassembled WGS sequence"/>
</dbReference>
<comment type="function">
    <text evidence="6">Bidirectionally degrades single-stranded DNA into large acid-insoluble oligonucleotides, which are then degraded further into small acid-soluble oligonucleotides.</text>
</comment>
<gene>
    <name evidence="6" type="primary">xseB</name>
    <name evidence="7" type="ORF">J2S05_003782</name>
</gene>
<proteinExistence type="inferred from homology"/>
<comment type="similarity">
    <text evidence="1 6">Belongs to the XseB family.</text>
</comment>
<evidence type="ECO:0000313" key="7">
    <source>
        <dbReference type="EMBL" id="MDQ0208958.1"/>
    </source>
</evidence>
<dbReference type="PANTHER" id="PTHR34137">
    <property type="entry name" value="EXODEOXYRIBONUCLEASE 7 SMALL SUBUNIT"/>
    <property type="match status" value="1"/>
</dbReference>
<keyword evidence="4 6" id="KW-0378">Hydrolase</keyword>
<dbReference type="InterPro" id="IPR037004">
    <property type="entry name" value="Exonuc_VII_ssu_sf"/>
</dbReference>
<keyword evidence="2 6" id="KW-0963">Cytoplasm</keyword>
<dbReference type="EC" id="3.1.11.6" evidence="6"/>
<dbReference type="HAMAP" id="MF_00337">
    <property type="entry name" value="Exonuc_7_S"/>
    <property type="match status" value="1"/>
</dbReference>
<dbReference type="EMBL" id="JAUSUA010000007">
    <property type="protein sequence ID" value="MDQ0208958.1"/>
    <property type="molecule type" value="Genomic_DNA"/>
</dbReference>
<name>A0ABT9YM87_9BACI</name>
<evidence type="ECO:0000313" key="8">
    <source>
        <dbReference type="Proteomes" id="UP001225034"/>
    </source>
</evidence>
<evidence type="ECO:0000256" key="4">
    <source>
        <dbReference type="ARBA" id="ARBA00022801"/>
    </source>
</evidence>
<keyword evidence="3 6" id="KW-0540">Nuclease</keyword>
<comment type="caution">
    <text evidence="7">The sequence shown here is derived from an EMBL/GenBank/DDBJ whole genome shotgun (WGS) entry which is preliminary data.</text>
</comment>
<dbReference type="SUPFAM" id="SSF116842">
    <property type="entry name" value="XseB-like"/>
    <property type="match status" value="1"/>
</dbReference>
<accession>A0ABT9YM87</accession>
<evidence type="ECO:0000256" key="3">
    <source>
        <dbReference type="ARBA" id="ARBA00022722"/>
    </source>
</evidence>
<dbReference type="GO" id="GO:0008855">
    <property type="term" value="F:exodeoxyribonuclease VII activity"/>
    <property type="evidence" value="ECO:0007669"/>
    <property type="project" value="UniProtKB-EC"/>
</dbReference>
<evidence type="ECO:0000256" key="5">
    <source>
        <dbReference type="ARBA" id="ARBA00022839"/>
    </source>
</evidence>
<dbReference type="PANTHER" id="PTHR34137:SF1">
    <property type="entry name" value="EXODEOXYRIBONUCLEASE 7 SMALL SUBUNIT"/>
    <property type="match status" value="1"/>
</dbReference>
<evidence type="ECO:0000256" key="1">
    <source>
        <dbReference type="ARBA" id="ARBA00009998"/>
    </source>
</evidence>
<comment type="subunit">
    <text evidence="6">Heterooligomer composed of large and small subunits.</text>
</comment>
<keyword evidence="5 6" id="KW-0269">Exonuclease</keyword>